<evidence type="ECO:0000256" key="1">
    <source>
        <dbReference type="SAM" id="MobiDB-lite"/>
    </source>
</evidence>
<feature type="region of interest" description="Disordered" evidence="1">
    <location>
        <begin position="1"/>
        <end position="20"/>
    </location>
</feature>
<protein>
    <submittedName>
        <fullName evidence="2">Uncharacterized protein</fullName>
    </submittedName>
</protein>
<dbReference type="Proteomes" id="UP000749040">
    <property type="component" value="Unassembled WGS sequence"/>
</dbReference>
<dbReference type="EMBL" id="JADKYB010000015">
    <property type="protein sequence ID" value="MBM9508076.1"/>
    <property type="molecule type" value="Genomic_DNA"/>
</dbReference>
<feature type="compositionally biased region" description="Pro residues" evidence="1">
    <location>
        <begin position="1"/>
        <end position="13"/>
    </location>
</feature>
<proteinExistence type="predicted"/>
<sequence length="106" mass="11569">MRPPLSPDRPPPTARADDANSWTTGQCWLWCGREPARVLRIGSATTLNVTADVFACTACVRILADRIIDTHIVKDTGAGDMRGPDLAGTPSHHSHRPPTGRHRRLP</sequence>
<feature type="region of interest" description="Disordered" evidence="1">
    <location>
        <begin position="75"/>
        <end position="106"/>
    </location>
</feature>
<organism evidence="2 3">
    <name type="scientific">Actinacidiphila acididurans</name>
    <dbReference type="NCBI Taxonomy" id="2784346"/>
    <lineage>
        <taxon>Bacteria</taxon>
        <taxon>Bacillati</taxon>
        <taxon>Actinomycetota</taxon>
        <taxon>Actinomycetes</taxon>
        <taxon>Kitasatosporales</taxon>
        <taxon>Streptomycetaceae</taxon>
        <taxon>Actinacidiphila</taxon>
    </lineage>
</organism>
<dbReference type="RefSeq" id="WP_205359931.1">
    <property type="nucleotide sequence ID" value="NZ_JADKYB010000015.1"/>
</dbReference>
<gene>
    <name evidence="2" type="ORF">ITX44_26695</name>
</gene>
<accession>A0ABS2U003</accession>
<evidence type="ECO:0000313" key="3">
    <source>
        <dbReference type="Proteomes" id="UP000749040"/>
    </source>
</evidence>
<reference evidence="2 3" key="1">
    <citation type="submission" date="2021-01" db="EMBL/GenBank/DDBJ databases">
        <title>Streptomyces acididurans sp. nov., isolated from a peat swamp forest soil.</title>
        <authorList>
            <person name="Chantavorakit T."/>
            <person name="Duangmal K."/>
        </authorList>
    </citation>
    <scope>NUCLEOTIDE SEQUENCE [LARGE SCALE GENOMIC DNA]</scope>
    <source>
        <strain evidence="2 3">KK5PA1</strain>
    </source>
</reference>
<name>A0ABS2U003_9ACTN</name>
<feature type="compositionally biased region" description="Basic residues" evidence="1">
    <location>
        <begin position="92"/>
        <end position="106"/>
    </location>
</feature>
<keyword evidence="3" id="KW-1185">Reference proteome</keyword>
<comment type="caution">
    <text evidence="2">The sequence shown here is derived from an EMBL/GenBank/DDBJ whole genome shotgun (WGS) entry which is preliminary data.</text>
</comment>
<evidence type="ECO:0000313" key="2">
    <source>
        <dbReference type="EMBL" id="MBM9508076.1"/>
    </source>
</evidence>